<sequence length="130" mass="13978">MPSNSAPSVTEWLIVKDEPMRIPAPPRPYSADAERALREAGRTFRRVEADSAGAADRVAQGMDWFAMRRADFDKGAPMALVDARAVTRPVPAVAHQNGTDALFGDAPTTRRATRTSGPAVASEPQTDALF</sequence>
<comment type="caution">
    <text evidence="2">The sequence shown here is derived from an EMBL/GenBank/DDBJ whole genome shotgun (WGS) entry which is preliminary data.</text>
</comment>
<protein>
    <submittedName>
        <fullName evidence="2">Uncharacterized protein</fullName>
    </submittedName>
</protein>
<evidence type="ECO:0000256" key="1">
    <source>
        <dbReference type="SAM" id="MobiDB-lite"/>
    </source>
</evidence>
<accession>A0ABV1UZY5</accession>
<reference evidence="2 3" key="1">
    <citation type="submission" date="2024-06" db="EMBL/GenBank/DDBJ databases">
        <title>The Natural Products Discovery Center: Release of the First 8490 Sequenced Strains for Exploring Actinobacteria Biosynthetic Diversity.</title>
        <authorList>
            <person name="Kalkreuter E."/>
            <person name="Kautsar S.A."/>
            <person name="Yang D."/>
            <person name="Bader C.D."/>
            <person name="Teijaro C.N."/>
            <person name="Fluegel L."/>
            <person name="Davis C.M."/>
            <person name="Simpson J.R."/>
            <person name="Lauterbach L."/>
            <person name="Steele A.D."/>
            <person name="Gui C."/>
            <person name="Meng S."/>
            <person name="Li G."/>
            <person name="Viehrig K."/>
            <person name="Ye F."/>
            <person name="Su P."/>
            <person name="Kiefer A.F."/>
            <person name="Nichols A."/>
            <person name="Cepeda A.J."/>
            <person name="Yan W."/>
            <person name="Fan B."/>
            <person name="Jiang Y."/>
            <person name="Adhikari A."/>
            <person name="Zheng C.-J."/>
            <person name="Schuster L."/>
            <person name="Cowan T.M."/>
            <person name="Smanski M.J."/>
            <person name="Chevrette M.G."/>
            <person name="De Carvalho L.P.S."/>
            <person name="Shen B."/>
        </authorList>
    </citation>
    <scope>NUCLEOTIDE SEQUENCE [LARGE SCALE GENOMIC DNA]</scope>
    <source>
        <strain evidence="2 3">NPDC000837</strain>
    </source>
</reference>
<dbReference type="Proteomes" id="UP001445472">
    <property type="component" value="Unassembled WGS sequence"/>
</dbReference>
<gene>
    <name evidence="2" type="ORF">ABT276_23860</name>
</gene>
<proteinExistence type="predicted"/>
<evidence type="ECO:0000313" key="3">
    <source>
        <dbReference type="Proteomes" id="UP001445472"/>
    </source>
</evidence>
<keyword evidence="3" id="KW-1185">Reference proteome</keyword>
<feature type="region of interest" description="Disordered" evidence="1">
    <location>
        <begin position="97"/>
        <end position="130"/>
    </location>
</feature>
<name>A0ABV1UZY5_9ACTN</name>
<organism evidence="2 3">
    <name type="scientific">Streptomyces xantholiticus</name>
    <dbReference type="NCBI Taxonomy" id="68285"/>
    <lineage>
        <taxon>Bacteria</taxon>
        <taxon>Bacillati</taxon>
        <taxon>Actinomycetota</taxon>
        <taxon>Actinomycetes</taxon>
        <taxon>Kitasatosporales</taxon>
        <taxon>Streptomycetaceae</taxon>
        <taxon>Streptomyces</taxon>
    </lineage>
</organism>
<dbReference type="RefSeq" id="WP_351977729.1">
    <property type="nucleotide sequence ID" value="NZ_JBEPBX010000023.1"/>
</dbReference>
<dbReference type="EMBL" id="JBEPBX010000023">
    <property type="protein sequence ID" value="MER6616353.1"/>
    <property type="molecule type" value="Genomic_DNA"/>
</dbReference>
<evidence type="ECO:0000313" key="2">
    <source>
        <dbReference type="EMBL" id="MER6616353.1"/>
    </source>
</evidence>